<gene>
    <name evidence="3" type="ORF">DUNSADRAFT_6750</name>
</gene>
<keyword evidence="4" id="KW-1185">Reference proteome</keyword>
<sequence length="174" mass="17048">MCDHLGNLCVLAARLRLVQAHSQCPPSSQHPTLQQQRGTEVRLKEAGWQLSLPLAPSLCWCWPASCYPTAAGAAPGAPAHLCLGGGAAACLGGAGHPAALSGVGGGAAAGGALHQPPCLIPAQLPLPAAAAAAAPAAAADLHLLAEPEGPHCPALVAPPPSAAIPSSQGTRPPL</sequence>
<keyword evidence="2" id="KW-0732">Signal</keyword>
<name>A0ABQ7H6M7_DUNSA</name>
<proteinExistence type="predicted"/>
<feature type="region of interest" description="Disordered" evidence="1">
    <location>
        <begin position="155"/>
        <end position="174"/>
    </location>
</feature>
<comment type="caution">
    <text evidence="3">The sequence shown here is derived from an EMBL/GenBank/DDBJ whole genome shotgun (WGS) entry which is preliminary data.</text>
</comment>
<evidence type="ECO:0000313" key="3">
    <source>
        <dbReference type="EMBL" id="KAF5842506.1"/>
    </source>
</evidence>
<protein>
    <submittedName>
        <fullName evidence="3">Uncharacterized protein</fullName>
    </submittedName>
</protein>
<evidence type="ECO:0000256" key="2">
    <source>
        <dbReference type="SAM" id="SignalP"/>
    </source>
</evidence>
<dbReference type="Proteomes" id="UP000815325">
    <property type="component" value="Unassembled WGS sequence"/>
</dbReference>
<feature type="chain" id="PRO_5045238394" evidence="2">
    <location>
        <begin position="21"/>
        <end position="174"/>
    </location>
</feature>
<reference evidence="3" key="1">
    <citation type="submission" date="2017-08" db="EMBL/GenBank/DDBJ databases">
        <authorList>
            <person name="Polle J.E."/>
            <person name="Barry K."/>
            <person name="Cushman J."/>
            <person name="Schmutz J."/>
            <person name="Tran D."/>
            <person name="Hathwaick L.T."/>
            <person name="Yim W.C."/>
            <person name="Jenkins J."/>
            <person name="Mckie-Krisberg Z.M."/>
            <person name="Prochnik S."/>
            <person name="Lindquist E."/>
            <person name="Dockter R.B."/>
            <person name="Adam C."/>
            <person name="Molina H."/>
            <person name="Bunkerborg J."/>
            <person name="Jin E."/>
            <person name="Buchheim M."/>
            <person name="Magnuson J."/>
        </authorList>
    </citation>
    <scope>NUCLEOTIDE SEQUENCE</scope>
    <source>
        <strain evidence="3">CCAP 19/18</strain>
    </source>
</reference>
<organism evidence="3 4">
    <name type="scientific">Dunaliella salina</name>
    <name type="common">Green alga</name>
    <name type="synonym">Protococcus salinus</name>
    <dbReference type="NCBI Taxonomy" id="3046"/>
    <lineage>
        <taxon>Eukaryota</taxon>
        <taxon>Viridiplantae</taxon>
        <taxon>Chlorophyta</taxon>
        <taxon>core chlorophytes</taxon>
        <taxon>Chlorophyceae</taxon>
        <taxon>CS clade</taxon>
        <taxon>Chlamydomonadales</taxon>
        <taxon>Dunaliellaceae</taxon>
        <taxon>Dunaliella</taxon>
    </lineage>
</organism>
<evidence type="ECO:0000256" key="1">
    <source>
        <dbReference type="SAM" id="MobiDB-lite"/>
    </source>
</evidence>
<evidence type="ECO:0000313" key="4">
    <source>
        <dbReference type="Proteomes" id="UP000815325"/>
    </source>
</evidence>
<feature type="signal peptide" evidence="2">
    <location>
        <begin position="1"/>
        <end position="20"/>
    </location>
</feature>
<accession>A0ABQ7H6M7</accession>
<dbReference type="EMBL" id="MU069460">
    <property type="protein sequence ID" value="KAF5842506.1"/>
    <property type="molecule type" value="Genomic_DNA"/>
</dbReference>